<feature type="domain" description="ABC transmembrane type-1" evidence="8">
    <location>
        <begin position="93"/>
        <end position="191"/>
    </location>
</feature>
<name>A0A9D1MGH2_9FIRM</name>
<evidence type="ECO:0000256" key="1">
    <source>
        <dbReference type="ARBA" id="ARBA00004651"/>
    </source>
</evidence>
<feature type="transmembrane region" description="Helical" evidence="7">
    <location>
        <begin position="128"/>
        <end position="148"/>
    </location>
</feature>
<keyword evidence="5 7" id="KW-1133">Transmembrane helix</keyword>
<dbReference type="PANTHER" id="PTHR43744:SF9">
    <property type="entry name" value="POLYGALACTURONAN_RHAMNOGALACTURONAN TRANSPORT SYSTEM PERMEASE PROTEIN YTCP"/>
    <property type="match status" value="1"/>
</dbReference>
<dbReference type="EMBL" id="DVMZ01000162">
    <property type="protein sequence ID" value="HIU59628.1"/>
    <property type="molecule type" value="Genomic_DNA"/>
</dbReference>
<evidence type="ECO:0000256" key="5">
    <source>
        <dbReference type="ARBA" id="ARBA00022989"/>
    </source>
</evidence>
<evidence type="ECO:0000256" key="7">
    <source>
        <dbReference type="SAM" id="Phobius"/>
    </source>
</evidence>
<evidence type="ECO:0000256" key="4">
    <source>
        <dbReference type="ARBA" id="ARBA00022692"/>
    </source>
</evidence>
<feature type="transmembrane region" description="Helical" evidence="7">
    <location>
        <begin position="160"/>
        <end position="181"/>
    </location>
</feature>
<dbReference type="AlphaFoldDB" id="A0A9D1MGH2"/>
<dbReference type="SUPFAM" id="SSF161098">
    <property type="entry name" value="MetI-like"/>
    <property type="match status" value="1"/>
</dbReference>
<keyword evidence="4 7" id="KW-0812">Transmembrane</keyword>
<feature type="non-terminal residue" evidence="9">
    <location>
        <position position="191"/>
    </location>
</feature>
<evidence type="ECO:0000259" key="8">
    <source>
        <dbReference type="PROSITE" id="PS50928"/>
    </source>
</evidence>
<evidence type="ECO:0000256" key="2">
    <source>
        <dbReference type="ARBA" id="ARBA00022448"/>
    </source>
</evidence>
<proteinExistence type="predicted"/>
<dbReference type="Gene3D" id="1.10.3720.10">
    <property type="entry name" value="MetI-like"/>
    <property type="match status" value="1"/>
</dbReference>
<evidence type="ECO:0000313" key="9">
    <source>
        <dbReference type="EMBL" id="HIU59628.1"/>
    </source>
</evidence>
<dbReference type="GO" id="GO:0005886">
    <property type="term" value="C:plasma membrane"/>
    <property type="evidence" value="ECO:0007669"/>
    <property type="project" value="UniProtKB-SubCell"/>
</dbReference>
<accession>A0A9D1MGH2</accession>
<dbReference type="PANTHER" id="PTHR43744">
    <property type="entry name" value="ABC TRANSPORTER PERMEASE PROTEIN MG189-RELATED-RELATED"/>
    <property type="match status" value="1"/>
</dbReference>
<dbReference type="InterPro" id="IPR000515">
    <property type="entry name" value="MetI-like"/>
</dbReference>
<comment type="caution">
    <text evidence="9">The sequence shown here is derived from an EMBL/GenBank/DDBJ whole genome shotgun (WGS) entry which is preliminary data.</text>
</comment>
<dbReference type="InterPro" id="IPR035906">
    <property type="entry name" value="MetI-like_sf"/>
</dbReference>
<feature type="transmembrane region" description="Helical" evidence="7">
    <location>
        <begin position="35"/>
        <end position="57"/>
    </location>
</feature>
<reference evidence="9" key="1">
    <citation type="submission" date="2020-10" db="EMBL/GenBank/DDBJ databases">
        <authorList>
            <person name="Gilroy R."/>
        </authorList>
    </citation>
    <scope>NUCLEOTIDE SEQUENCE</scope>
    <source>
        <strain evidence="9">11687</strain>
    </source>
</reference>
<dbReference type="Proteomes" id="UP000824081">
    <property type="component" value="Unassembled WGS sequence"/>
</dbReference>
<feature type="transmembrane region" description="Helical" evidence="7">
    <location>
        <begin position="93"/>
        <end position="116"/>
    </location>
</feature>
<dbReference type="PROSITE" id="PS50928">
    <property type="entry name" value="ABC_TM1"/>
    <property type="match status" value="1"/>
</dbReference>
<evidence type="ECO:0000256" key="3">
    <source>
        <dbReference type="ARBA" id="ARBA00022475"/>
    </source>
</evidence>
<evidence type="ECO:0000313" key="10">
    <source>
        <dbReference type="Proteomes" id="UP000824081"/>
    </source>
</evidence>
<keyword evidence="2" id="KW-0813">Transport</keyword>
<organism evidence="9 10">
    <name type="scientific">Candidatus Scatosoma pullistercoris</name>
    <dbReference type="NCBI Taxonomy" id="2840934"/>
    <lineage>
        <taxon>Bacteria</taxon>
        <taxon>Bacillati</taxon>
        <taxon>Bacillota</taxon>
        <taxon>Clostridia</taxon>
        <taxon>Candidatus Scatosoma</taxon>
    </lineage>
</organism>
<reference evidence="9" key="2">
    <citation type="journal article" date="2021" name="PeerJ">
        <title>Extensive microbial diversity within the chicken gut microbiome revealed by metagenomics and culture.</title>
        <authorList>
            <person name="Gilroy R."/>
            <person name="Ravi A."/>
            <person name="Getino M."/>
            <person name="Pursley I."/>
            <person name="Horton D.L."/>
            <person name="Alikhan N.F."/>
            <person name="Baker D."/>
            <person name="Gharbi K."/>
            <person name="Hall N."/>
            <person name="Watson M."/>
            <person name="Adriaenssens E.M."/>
            <person name="Foster-Nyarko E."/>
            <person name="Jarju S."/>
            <person name="Secka A."/>
            <person name="Antonio M."/>
            <person name="Oren A."/>
            <person name="Chaudhuri R.R."/>
            <person name="La Ragione R."/>
            <person name="Hildebrand F."/>
            <person name="Pallen M.J."/>
        </authorList>
    </citation>
    <scope>NUCLEOTIDE SEQUENCE</scope>
    <source>
        <strain evidence="9">11687</strain>
    </source>
</reference>
<evidence type="ECO:0000256" key="6">
    <source>
        <dbReference type="ARBA" id="ARBA00023136"/>
    </source>
</evidence>
<dbReference type="GO" id="GO:0055085">
    <property type="term" value="P:transmembrane transport"/>
    <property type="evidence" value="ECO:0007669"/>
    <property type="project" value="InterPro"/>
</dbReference>
<sequence>MVSGENLGKLTFRQRVKRTCKRLFGGTGKERAFNITLYAVFALFLVVMLSPFAYVIVESLKSKELVNDVPTQIWGFAAYQAVLGGSESILRTFLNTVFVTIFGTAFAVALTTVGAYPLSRRNLKGRQFFLGYILVTMLFSGGLIPFYLLIRNVLQLTDSYWVYILVGGAGAFNVFIVKGYFQGISEELYEA</sequence>
<protein>
    <submittedName>
        <fullName evidence="9">Carbohydrate ABC transporter permease</fullName>
    </submittedName>
</protein>
<keyword evidence="3" id="KW-1003">Cell membrane</keyword>
<keyword evidence="6 7" id="KW-0472">Membrane</keyword>
<gene>
    <name evidence="9" type="ORF">IAC57_05930</name>
</gene>
<comment type="subcellular location">
    <subcellularLocation>
        <location evidence="1">Cell membrane</location>
        <topology evidence="1">Multi-pass membrane protein</topology>
    </subcellularLocation>
</comment>